<dbReference type="RefSeq" id="WP_106395718.1">
    <property type="nucleotide sequence ID" value="NZ_PVNK01000285.1"/>
</dbReference>
<evidence type="ECO:0000313" key="2">
    <source>
        <dbReference type="Proteomes" id="UP000237968"/>
    </source>
</evidence>
<dbReference type="Proteomes" id="UP000237968">
    <property type="component" value="Unassembled WGS sequence"/>
</dbReference>
<accession>A0A2S9XBS2</accession>
<reference evidence="1 2" key="1">
    <citation type="submission" date="2018-03" db="EMBL/GenBank/DDBJ databases">
        <title>Draft Genome Sequences of the Obligatory Marine Myxobacteria Enhygromyxa salina SWB005.</title>
        <authorList>
            <person name="Poehlein A."/>
            <person name="Moghaddam J.A."/>
            <person name="Harms H."/>
            <person name="Alanjari M."/>
            <person name="Koenig G.M."/>
            <person name="Daniel R."/>
            <person name="Schaeberle T.F."/>
        </authorList>
    </citation>
    <scope>NUCLEOTIDE SEQUENCE [LARGE SCALE GENOMIC DNA]</scope>
    <source>
        <strain evidence="1 2">SWB005</strain>
    </source>
</reference>
<protein>
    <submittedName>
        <fullName evidence="1">Uncharacterized protein</fullName>
    </submittedName>
</protein>
<evidence type="ECO:0000313" key="1">
    <source>
        <dbReference type="EMBL" id="PRP90314.1"/>
    </source>
</evidence>
<sequence length="205" mass="23006">MQAPEPDADAHRAPAEPRALTAVEVSVRAYARAFPYLIWRYGDRGLGLIRSDNTHFMALAERDADELDRQVRWTADHLSERGMPRWMLELDLLLLARASARALPQRPDIAARLTQTAAELTRQRRASIPEPAFRRCATSFADALGLGPSRLWFGFGSILAAAVADERSGLAHAVPRVHEWAADRRRFGPRWIAAVDQTLVRAHRL</sequence>
<gene>
    <name evidence="1" type="ORF">ENSA5_65610</name>
</gene>
<keyword evidence="2" id="KW-1185">Reference proteome</keyword>
<dbReference type="AlphaFoldDB" id="A0A2S9XBS2"/>
<dbReference type="EMBL" id="PVNK01000285">
    <property type="protein sequence ID" value="PRP90314.1"/>
    <property type="molecule type" value="Genomic_DNA"/>
</dbReference>
<name>A0A2S9XBS2_9BACT</name>
<organism evidence="1 2">
    <name type="scientific">Enhygromyxa salina</name>
    <dbReference type="NCBI Taxonomy" id="215803"/>
    <lineage>
        <taxon>Bacteria</taxon>
        <taxon>Pseudomonadati</taxon>
        <taxon>Myxococcota</taxon>
        <taxon>Polyangia</taxon>
        <taxon>Nannocystales</taxon>
        <taxon>Nannocystaceae</taxon>
        <taxon>Enhygromyxa</taxon>
    </lineage>
</organism>
<dbReference type="OrthoDB" id="7350441at2"/>
<comment type="caution">
    <text evidence="1">The sequence shown here is derived from an EMBL/GenBank/DDBJ whole genome shotgun (WGS) entry which is preliminary data.</text>
</comment>
<proteinExistence type="predicted"/>